<dbReference type="KEGG" id="lrs:PX52LOC_00056"/>
<dbReference type="RefSeq" id="WP_149108191.1">
    <property type="nucleotide sequence ID" value="NZ_CP042425.1"/>
</dbReference>
<dbReference type="OrthoDB" id="278204at2"/>
<dbReference type="Proteomes" id="UP000324974">
    <property type="component" value="Chromosome"/>
</dbReference>
<dbReference type="EMBL" id="CP042425">
    <property type="protein sequence ID" value="QEL13203.1"/>
    <property type="molecule type" value="Genomic_DNA"/>
</dbReference>
<reference evidence="2" key="1">
    <citation type="submission" date="2019-08" db="EMBL/GenBank/DDBJ databases">
        <title>Limnoglobus roseus gen. nov., sp. nov., a novel freshwater planctomycete with a giant genome from the family Gemmataceae.</title>
        <authorList>
            <person name="Kulichevskaya I.S."/>
            <person name="Naumoff D.G."/>
            <person name="Miroshnikov K."/>
            <person name="Ivanova A."/>
            <person name="Philippov D.A."/>
            <person name="Hakobyan A."/>
            <person name="Rijpstra I.C."/>
            <person name="Sinninghe Damste J.S."/>
            <person name="Liesack W."/>
            <person name="Dedysh S.N."/>
        </authorList>
    </citation>
    <scope>NUCLEOTIDE SEQUENCE [LARGE SCALE GENOMIC DNA]</scope>
    <source>
        <strain evidence="2">PX52</strain>
    </source>
</reference>
<sequence>MMSFIILPDAQDEIDNALANSTQPGELREAINAMWTTLLSQPTIAPRVRRSTCRRFIMQKYPYSAIYQEEADRLVVVAFPHHHQRSGYWRSRLKQP</sequence>
<evidence type="ECO:0000313" key="2">
    <source>
        <dbReference type="Proteomes" id="UP000324974"/>
    </source>
</evidence>
<gene>
    <name evidence="1" type="ORF">PX52LOC_00056</name>
</gene>
<name>A0A5C1A4G0_9BACT</name>
<evidence type="ECO:0008006" key="3">
    <source>
        <dbReference type="Google" id="ProtNLM"/>
    </source>
</evidence>
<organism evidence="1 2">
    <name type="scientific">Limnoglobus roseus</name>
    <dbReference type="NCBI Taxonomy" id="2598579"/>
    <lineage>
        <taxon>Bacteria</taxon>
        <taxon>Pseudomonadati</taxon>
        <taxon>Planctomycetota</taxon>
        <taxon>Planctomycetia</taxon>
        <taxon>Gemmatales</taxon>
        <taxon>Gemmataceae</taxon>
        <taxon>Limnoglobus</taxon>
    </lineage>
</organism>
<dbReference type="AlphaFoldDB" id="A0A5C1A4G0"/>
<evidence type="ECO:0000313" key="1">
    <source>
        <dbReference type="EMBL" id="QEL13203.1"/>
    </source>
</evidence>
<protein>
    <recommendedName>
        <fullName evidence="3">Type II toxin-antitoxin system RelE/ParE family toxin</fullName>
    </recommendedName>
</protein>
<accession>A0A5C1A4G0</accession>
<keyword evidence="2" id="KW-1185">Reference proteome</keyword>
<proteinExistence type="predicted"/>